<dbReference type="Proteomes" id="UP000466794">
    <property type="component" value="Unassembled WGS sequence"/>
</dbReference>
<evidence type="ECO:0000313" key="1">
    <source>
        <dbReference type="EMBL" id="MVU83337.1"/>
    </source>
</evidence>
<protein>
    <recommendedName>
        <fullName evidence="3">DUF5642 domain-containing protein</fullName>
    </recommendedName>
</protein>
<dbReference type="RefSeq" id="WP_157392940.1">
    <property type="nucleotide sequence ID" value="NZ_WRPP01000013.1"/>
</dbReference>
<evidence type="ECO:0008006" key="3">
    <source>
        <dbReference type="Google" id="ProtNLM"/>
    </source>
</evidence>
<comment type="caution">
    <text evidence="1">The sequence shown here is derived from an EMBL/GenBank/DDBJ whole genome shotgun (WGS) entry which is preliminary data.</text>
</comment>
<dbReference type="PROSITE" id="PS51257">
    <property type="entry name" value="PROKAR_LIPOPROTEIN"/>
    <property type="match status" value="1"/>
</dbReference>
<name>A0A7K1V9W4_9NOCA</name>
<sequence>MTKGIIASATACAVLLIAGCGGNDGSAKSGSAPSTARDQLVLVESEFPSGTKKMDIPQDKLQSTLSNFGATMATATVTPAECKGPQLDVAAAGKDILSKASFSVASTEDMTMYVDYVSGNVADLPKMVDNHQKCPEVKVSSNTDGKQADSTTKFDKLTVPAALSGTDAIAYKTTSSTTIGTAVPLDQTTFEGYATVRGLTVGVRVSTWSDTPDQPAFEKFFTTAVQKVQNAK</sequence>
<reference evidence="1 2" key="1">
    <citation type="submission" date="2019-12" db="EMBL/GenBank/DDBJ databases">
        <title>Nocardia sp. nov. ET3-3 isolated from soil.</title>
        <authorList>
            <person name="Kanchanasin P."/>
            <person name="Tanasupawat S."/>
            <person name="Yuki M."/>
            <person name="Kudo T."/>
        </authorList>
    </citation>
    <scope>NUCLEOTIDE SEQUENCE [LARGE SCALE GENOMIC DNA]</scope>
    <source>
        <strain evidence="1 2">ET3-3</strain>
    </source>
</reference>
<evidence type="ECO:0000313" key="2">
    <source>
        <dbReference type="Proteomes" id="UP000466794"/>
    </source>
</evidence>
<keyword evidence="2" id="KW-1185">Reference proteome</keyword>
<organism evidence="1 2">
    <name type="scientific">Nocardia terrae</name>
    <dbReference type="NCBI Taxonomy" id="2675851"/>
    <lineage>
        <taxon>Bacteria</taxon>
        <taxon>Bacillati</taxon>
        <taxon>Actinomycetota</taxon>
        <taxon>Actinomycetes</taxon>
        <taxon>Mycobacteriales</taxon>
        <taxon>Nocardiaceae</taxon>
        <taxon>Nocardia</taxon>
    </lineage>
</organism>
<dbReference type="EMBL" id="WRPP01000013">
    <property type="protein sequence ID" value="MVU83337.1"/>
    <property type="molecule type" value="Genomic_DNA"/>
</dbReference>
<accession>A0A7K1V9W4</accession>
<dbReference type="AlphaFoldDB" id="A0A7K1V9W4"/>
<gene>
    <name evidence="1" type="ORF">GPX89_39630</name>
</gene>
<proteinExistence type="predicted"/>